<comment type="caution">
    <text evidence="2">The sequence shown here is derived from an EMBL/GenBank/DDBJ whole genome shotgun (WGS) entry which is preliminary data.</text>
</comment>
<protein>
    <submittedName>
        <fullName evidence="2">Uncharacterized protein</fullName>
    </submittedName>
</protein>
<sequence>MSGLYVKGYKCTFLHVSYTKPIFEDYSGNEAYDSVNKPINSFRNQKYTFSSISTSIKYNTATIEIHGIDVWYLKSTEFINDYIRDSSSDSIETNNLIRFHKVNSRLDFSDTQMPISRRFNNQHQYVKIDRFGWIKKGLIIFLVLIIVLEVGILCKIRQWYLEMRENPNSSPPR</sequence>
<name>A0A0C2NCH7_THEKT</name>
<evidence type="ECO:0000313" key="3">
    <source>
        <dbReference type="Proteomes" id="UP000031668"/>
    </source>
</evidence>
<evidence type="ECO:0000313" key="2">
    <source>
        <dbReference type="EMBL" id="KII74000.1"/>
    </source>
</evidence>
<evidence type="ECO:0000256" key="1">
    <source>
        <dbReference type="SAM" id="Phobius"/>
    </source>
</evidence>
<gene>
    <name evidence="2" type="ORF">RF11_04142</name>
</gene>
<keyword evidence="1" id="KW-0472">Membrane</keyword>
<dbReference type="Proteomes" id="UP000031668">
    <property type="component" value="Unassembled WGS sequence"/>
</dbReference>
<proteinExistence type="predicted"/>
<dbReference type="AlphaFoldDB" id="A0A0C2NCH7"/>
<organism evidence="2 3">
    <name type="scientific">Thelohanellus kitauei</name>
    <name type="common">Myxosporean</name>
    <dbReference type="NCBI Taxonomy" id="669202"/>
    <lineage>
        <taxon>Eukaryota</taxon>
        <taxon>Metazoa</taxon>
        <taxon>Cnidaria</taxon>
        <taxon>Myxozoa</taxon>
        <taxon>Myxosporea</taxon>
        <taxon>Bivalvulida</taxon>
        <taxon>Platysporina</taxon>
        <taxon>Myxobolidae</taxon>
        <taxon>Thelohanellus</taxon>
    </lineage>
</organism>
<reference evidence="2 3" key="1">
    <citation type="journal article" date="2014" name="Genome Biol. Evol.">
        <title>The genome of the myxosporean Thelohanellus kitauei shows adaptations to nutrient acquisition within its fish host.</title>
        <authorList>
            <person name="Yang Y."/>
            <person name="Xiong J."/>
            <person name="Zhou Z."/>
            <person name="Huo F."/>
            <person name="Miao W."/>
            <person name="Ran C."/>
            <person name="Liu Y."/>
            <person name="Zhang J."/>
            <person name="Feng J."/>
            <person name="Wang M."/>
            <person name="Wang M."/>
            <person name="Wang L."/>
            <person name="Yao B."/>
        </authorList>
    </citation>
    <scope>NUCLEOTIDE SEQUENCE [LARGE SCALE GENOMIC DNA]</scope>
    <source>
        <strain evidence="2">Wuqing</strain>
    </source>
</reference>
<accession>A0A0C2NCH7</accession>
<feature type="transmembrane region" description="Helical" evidence="1">
    <location>
        <begin position="137"/>
        <end position="160"/>
    </location>
</feature>
<keyword evidence="1" id="KW-0812">Transmembrane</keyword>
<keyword evidence="3" id="KW-1185">Reference proteome</keyword>
<dbReference type="EMBL" id="JWZT01000570">
    <property type="protein sequence ID" value="KII74000.1"/>
    <property type="molecule type" value="Genomic_DNA"/>
</dbReference>
<keyword evidence="1" id="KW-1133">Transmembrane helix</keyword>